<dbReference type="InterPro" id="IPR047801">
    <property type="entry name" value="Peptidase_C45"/>
</dbReference>
<evidence type="ECO:0000313" key="3">
    <source>
        <dbReference type="Proteomes" id="UP000618943"/>
    </source>
</evidence>
<evidence type="ECO:0000259" key="1">
    <source>
        <dbReference type="Pfam" id="PF03417"/>
    </source>
</evidence>
<dbReference type="NCBIfam" id="NF040521">
    <property type="entry name" value="C45_proenzyme"/>
    <property type="match status" value="1"/>
</dbReference>
<dbReference type="RefSeq" id="WP_200750441.1">
    <property type="nucleotide sequence ID" value="NZ_JAEOAH010000051.1"/>
</dbReference>
<comment type="caution">
    <text evidence="2">The sequence shown here is derived from an EMBL/GenBank/DDBJ whole genome shotgun (WGS) entry which is preliminary data.</text>
</comment>
<keyword evidence="3" id="KW-1185">Reference proteome</keyword>
<dbReference type="InterPro" id="IPR005079">
    <property type="entry name" value="Peptidase_C45_hydrolase"/>
</dbReference>
<dbReference type="Pfam" id="PF03417">
    <property type="entry name" value="AAT"/>
    <property type="match status" value="1"/>
</dbReference>
<dbReference type="SUPFAM" id="SSF56235">
    <property type="entry name" value="N-terminal nucleophile aminohydrolases (Ntn hydrolases)"/>
    <property type="match status" value="1"/>
</dbReference>
<dbReference type="Proteomes" id="UP000618943">
    <property type="component" value="Unassembled WGS sequence"/>
</dbReference>
<protein>
    <submittedName>
        <fullName evidence="2">Choloylglycine hydrolase</fullName>
    </submittedName>
</protein>
<feature type="domain" description="Peptidase C45 hydrolase" evidence="1">
    <location>
        <begin position="105"/>
        <end position="329"/>
    </location>
</feature>
<dbReference type="PANTHER" id="PTHR34180">
    <property type="entry name" value="PEPTIDASE C45"/>
    <property type="match status" value="1"/>
</dbReference>
<dbReference type="InterPro" id="IPR047794">
    <property type="entry name" value="C45_proenzyme-like"/>
</dbReference>
<sequence length="366" mass="41537">MRTHTGEFTFLKGSSYEIGKQQALEYLENPHAKNFFLREQPDSDKEYLEMRSQIEEYCPGLNRELEGFAEGFGLEANQLKFYNDAWLLPGGCSIGAILPRKMIDGKTYVVRNYDLSPDISDMRLCTTKVDGRYTHTGFSVSTFGRSEGLNEKGLCVAFASCGMPIGKYPGMREPAVTGLQFMIIVRALLETCKNIEEAVYAVKNMPVGTNMNLLLADANGEAAVVGTFDGVKVVKKADLDYLIVTNHGLFPEIERLEPGKLEQSQLRYNVLENKFSDNCKRSVCEIKELLSTEFPEGLSIHNYKENFGTVHSVLFNLTDRQLEFSYGSPLQNKIYKINVGDHFSKTRLPVEFWDRDYGPDFWRILR</sequence>
<name>A0ABS1HCR9_9BACL</name>
<dbReference type="Gene3D" id="3.60.60.10">
    <property type="entry name" value="Penicillin V Acylase, Chain A"/>
    <property type="match status" value="1"/>
</dbReference>
<keyword evidence="2" id="KW-0378">Hydrolase</keyword>
<dbReference type="InterPro" id="IPR029055">
    <property type="entry name" value="Ntn_hydrolases_N"/>
</dbReference>
<gene>
    <name evidence="2" type="ORF">JFL43_20335</name>
</gene>
<dbReference type="PANTHER" id="PTHR34180:SF1">
    <property type="entry name" value="BETA-ALANYL-DOPAMINE_CARCININE HYDROLASE"/>
    <property type="match status" value="1"/>
</dbReference>
<accession>A0ABS1HCR9</accession>
<dbReference type="EMBL" id="JAEOAH010000051">
    <property type="protein sequence ID" value="MBK3497136.1"/>
    <property type="molecule type" value="Genomic_DNA"/>
</dbReference>
<reference evidence="2 3" key="1">
    <citation type="submission" date="2020-12" db="EMBL/GenBank/DDBJ databases">
        <title>YIM B01967 draft genome.</title>
        <authorList>
            <person name="Yan X."/>
        </authorList>
    </citation>
    <scope>NUCLEOTIDE SEQUENCE [LARGE SCALE GENOMIC DNA]</scope>
    <source>
        <strain evidence="2 3">YIM B01967</strain>
    </source>
</reference>
<evidence type="ECO:0000313" key="2">
    <source>
        <dbReference type="EMBL" id="MBK3497136.1"/>
    </source>
</evidence>
<dbReference type="GO" id="GO:0016787">
    <property type="term" value="F:hydrolase activity"/>
    <property type="evidence" value="ECO:0007669"/>
    <property type="project" value="UniProtKB-KW"/>
</dbReference>
<organism evidence="2 3">
    <name type="scientific">Viridibacillus soli</name>
    <dbReference type="NCBI Taxonomy" id="2798301"/>
    <lineage>
        <taxon>Bacteria</taxon>
        <taxon>Bacillati</taxon>
        <taxon>Bacillota</taxon>
        <taxon>Bacilli</taxon>
        <taxon>Bacillales</taxon>
        <taxon>Caryophanaceae</taxon>
        <taxon>Viridibacillus</taxon>
    </lineage>
</organism>
<proteinExistence type="predicted"/>